<name>A0ACC2VH61_9TREE</name>
<evidence type="ECO:0000313" key="1">
    <source>
        <dbReference type="EMBL" id="KAJ9098403.1"/>
    </source>
</evidence>
<accession>A0ACC2VH61</accession>
<reference evidence="1" key="1">
    <citation type="submission" date="2023-04" db="EMBL/GenBank/DDBJ databases">
        <title>Draft Genome sequencing of Naganishia species isolated from polar environments using Oxford Nanopore Technology.</title>
        <authorList>
            <person name="Leo P."/>
            <person name="Venkateswaran K."/>
        </authorList>
    </citation>
    <scope>NUCLEOTIDE SEQUENCE</scope>
    <source>
        <strain evidence="1">MNA-CCFEE 5261</strain>
    </source>
</reference>
<dbReference type="Proteomes" id="UP001241377">
    <property type="component" value="Unassembled WGS sequence"/>
</dbReference>
<keyword evidence="2" id="KW-1185">Reference proteome</keyword>
<organism evidence="1 2">
    <name type="scientific">Naganishia cerealis</name>
    <dbReference type="NCBI Taxonomy" id="610337"/>
    <lineage>
        <taxon>Eukaryota</taxon>
        <taxon>Fungi</taxon>
        <taxon>Dikarya</taxon>
        <taxon>Basidiomycota</taxon>
        <taxon>Agaricomycotina</taxon>
        <taxon>Tremellomycetes</taxon>
        <taxon>Filobasidiales</taxon>
        <taxon>Filobasidiaceae</taxon>
        <taxon>Naganishia</taxon>
    </lineage>
</organism>
<dbReference type="EMBL" id="JASBWR010000077">
    <property type="protein sequence ID" value="KAJ9098403.1"/>
    <property type="molecule type" value="Genomic_DNA"/>
</dbReference>
<evidence type="ECO:0000313" key="2">
    <source>
        <dbReference type="Proteomes" id="UP001241377"/>
    </source>
</evidence>
<protein>
    <submittedName>
        <fullName evidence="1">Uncharacterized protein</fullName>
    </submittedName>
</protein>
<sequence length="602" mass="66637">MDKFLMSSPSLRHDYDHESMLELAPAQALFPDNDDEVIPASDNSMLNIVNVNFPNFRPHSRTISLDDHINQRYLHQHSTSMASLNQDPPFAGAHTQVPQPIPTQPPQLRGLHYVPQLLLPQSHSQNTLASSDSVPQLSNSLSNHSLLDSPSSGVKNTPSRHKSLSVSAGSASAIYQTPLRGQGGSSLSPANLTAAANSKIKKKGHSRSRSRLSFDANNPHGINLLKQPLNPFVAPNSQEELDTPLTTPQQMPPGSERQFLSPGLNMKSAGSSVRTNVFSTPFPLHRNDTLESIKIDEQDDDAFKQVQKARSYVNLASIGKPDLSLLLQDSGSRLNFESEGIASSNSTPGGLYSHYSPSGIPSAAGPSSYSVPATAGASVMDFSAQFNQDLLSEMLYPPDMNEQHQMENLDYDLLQHQFVPKTDSFMRSFPASNDLAGIFGGHHGGQTISQTTHGSQQLQHTDHGYPMDHSMEKNLALNLLVPMPQSQQQSPLYHDHRGNSLLPPMATFTKDEKPASSPGEKKNSNDKKNNNDKKKREKTHECHLCHLKFHRPEHVKRHLKSHSSEKPFQCDEVNCGKRFNRKDNLRAHLKKVHHIFEFKSHQ</sequence>
<gene>
    <name evidence="1" type="ORF">QFC19_006402</name>
</gene>
<comment type="caution">
    <text evidence="1">The sequence shown here is derived from an EMBL/GenBank/DDBJ whole genome shotgun (WGS) entry which is preliminary data.</text>
</comment>
<proteinExistence type="predicted"/>